<sequence>MTSISQLATPLESNICGGPWYCTTLHKYVDPFIGTQGTVPGTGYNGGNTFPGAAVPFGMVKIGPDVTTFNTSIGANAGYLPDGNVTAFSLTHVSGTGGGPVYGVVSQMPLLTLDGVNVVDNLTYMQPRAGNDHASVGYFRSTFENGLVTELTATSHVGFLQYSIPRDASESHILVDVSHYLPSYGGGNQAQAYSNGEIQLSQDGSYTGWGVYRGAFSHIPNYMIYFCGQFNHPAQSSQVFTGPYTDYYFPSALDAQPVFSKASSASGGPAYYQYGQRVGALFTFSSSVRTLQSKVGISFVSTENACGYIPKEIPHWDLNKTVSEAEDTWEEVMNKVSTTDMSNRTRLEMFYTGLYHTHLMPTDRTGENANWETTEPSYDDYYTLWDTFRCLNSLWTLIATDRSIGIVRSLIDIWRHEQFMPDGRSGNANGQVQGGSNSDNVLADAFVKGLQGGINWTDGYLAMKTNAELIPWNNWDLGDPTGSTIQGRGALADWLQYGFLTPNYDRSVSRTIEYSLNDFSLSQVAKEIAPQDYQKYLQRSAGWQHQWDPDLSNNNFTGFVAPKYADGSRDPNYDPSLCPGYCEFGGYTYEALGWEYTWTVPFDMETLVDLMGGANITEQRLDTMFIEGLKKSDVGSGQLNGVGSTFFNPGNEPSFATPFLYNYLPQRQHKSILRSRQTIDLYYSNGPSGLPGNSDSGALDSWLIWQMIGLYPIATQPVYLIFAPMFSNYQMKVGLEGNYLNVTADGLGEASYYVQSLKVNGKQWNKSWLSHDDIANGGSLEFVLGSEPAMWDTGDLPPSPGHFTINSSK</sequence>
<dbReference type="HOGENOM" id="CLU_003690_4_2_1"/>
<dbReference type="NCBIfam" id="TIGR01180">
    <property type="entry name" value="aman2_put"/>
    <property type="match status" value="1"/>
</dbReference>
<gene>
    <name evidence="3" type="ORF">OIDMADRAFT_100138</name>
</gene>
<dbReference type="GO" id="GO:0005975">
    <property type="term" value="P:carbohydrate metabolic process"/>
    <property type="evidence" value="ECO:0007669"/>
    <property type="project" value="InterPro"/>
</dbReference>
<reference evidence="4" key="2">
    <citation type="submission" date="2015-01" db="EMBL/GenBank/DDBJ databases">
        <title>Evolutionary Origins and Diversification of the Mycorrhizal Mutualists.</title>
        <authorList>
            <consortium name="DOE Joint Genome Institute"/>
            <consortium name="Mycorrhizal Genomics Consortium"/>
            <person name="Kohler A."/>
            <person name="Kuo A."/>
            <person name="Nagy L.G."/>
            <person name="Floudas D."/>
            <person name="Copeland A."/>
            <person name="Barry K.W."/>
            <person name="Cichocki N."/>
            <person name="Veneault-Fourrey C."/>
            <person name="LaButti K."/>
            <person name="Lindquist E.A."/>
            <person name="Lipzen A."/>
            <person name="Lundell T."/>
            <person name="Morin E."/>
            <person name="Murat C."/>
            <person name="Riley R."/>
            <person name="Ohm R."/>
            <person name="Sun H."/>
            <person name="Tunlid A."/>
            <person name="Henrissat B."/>
            <person name="Grigoriev I.V."/>
            <person name="Hibbett D.S."/>
            <person name="Martin F."/>
        </authorList>
    </citation>
    <scope>NUCLEOTIDE SEQUENCE [LARGE SCALE GENOMIC DNA]</scope>
    <source>
        <strain evidence="4">Zn</strain>
    </source>
</reference>
<feature type="domain" description="Glycosyl hydrolase family 92 N-terminal" evidence="2">
    <location>
        <begin position="28"/>
        <end position="298"/>
    </location>
</feature>
<evidence type="ECO:0000313" key="3">
    <source>
        <dbReference type="EMBL" id="KIN08304.1"/>
    </source>
</evidence>
<dbReference type="InterPro" id="IPR050883">
    <property type="entry name" value="PNGase"/>
</dbReference>
<dbReference type="FunFam" id="1.20.1050.60:FF:000002">
    <property type="entry name" value="Glycosyl hydrolase family 92"/>
    <property type="match status" value="1"/>
</dbReference>
<dbReference type="GO" id="GO:0030246">
    <property type="term" value="F:carbohydrate binding"/>
    <property type="evidence" value="ECO:0007669"/>
    <property type="project" value="InterPro"/>
</dbReference>
<dbReference type="InParanoid" id="A0A0C3DAD6"/>
<reference evidence="3 4" key="1">
    <citation type="submission" date="2014-04" db="EMBL/GenBank/DDBJ databases">
        <authorList>
            <consortium name="DOE Joint Genome Institute"/>
            <person name="Kuo A."/>
            <person name="Martino E."/>
            <person name="Perotto S."/>
            <person name="Kohler A."/>
            <person name="Nagy L.G."/>
            <person name="Floudas D."/>
            <person name="Copeland A."/>
            <person name="Barry K.W."/>
            <person name="Cichocki N."/>
            <person name="Veneault-Fourrey C."/>
            <person name="LaButti K."/>
            <person name="Lindquist E.A."/>
            <person name="Lipzen A."/>
            <person name="Lundell T."/>
            <person name="Morin E."/>
            <person name="Murat C."/>
            <person name="Sun H."/>
            <person name="Tunlid A."/>
            <person name="Henrissat B."/>
            <person name="Grigoriev I.V."/>
            <person name="Hibbett D.S."/>
            <person name="Martin F."/>
            <person name="Nordberg H.P."/>
            <person name="Cantor M.N."/>
            <person name="Hua S.X."/>
        </authorList>
    </citation>
    <scope>NUCLEOTIDE SEQUENCE [LARGE SCALE GENOMIC DNA]</scope>
    <source>
        <strain evidence="3 4">Zn</strain>
    </source>
</reference>
<dbReference type="OrthoDB" id="449263at2759"/>
<dbReference type="GO" id="GO:0005829">
    <property type="term" value="C:cytosol"/>
    <property type="evidence" value="ECO:0007669"/>
    <property type="project" value="TreeGrafter"/>
</dbReference>
<dbReference type="InterPro" id="IPR041371">
    <property type="entry name" value="GH92_N"/>
</dbReference>
<keyword evidence="4" id="KW-1185">Reference proteome</keyword>
<dbReference type="FunFam" id="3.30.2080.10:FF:000001">
    <property type="entry name" value="Alpha-1,2-mannosidase subfamily"/>
    <property type="match status" value="1"/>
</dbReference>
<dbReference type="GO" id="GO:0005634">
    <property type="term" value="C:nucleus"/>
    <property type="evidence" value="ECO:0007669"/>
    <property type="project" value="TreeGrafter"/>
</dbReference>
<feature type="domain" description="Glycosyl hydrolase family 92" evidence="1">
    <location>
        <begin position="304"/>
        <end position="785"/>
    </location>
</feature>
<dbReference type="STRING" id="913774.A0A0C3DAD6"/>
<protein>
    <submittedName>
        <fullName evidence="3">Glycoside hydrolase family 92 protein</fullName>
    </submittedName>
</protein>
<name>A0A0C3DAD6_OIDMZ</name>
<dbReference type="Pfam" id="PF07971">
    <property type="entry name" value="Glyco_hydro_92"/>
    <property type="match status" value="1"/>
</dbReference>
<dbReference type="InterPro" id="IPR005887">
    <property type="entry name" value="GH92_a_mannosidase_put"/>
</dbReference>
<dbReference type="PANTHER" id="PTHR12143">
    <property type="entry name" value="PEPTIDE N-GLYCANASE PNGASE -RELATED"/>
    <property type="match status" value="1"/>
</dbReference>
<dbReference type="AlphaFoldDB" id="A0A0C3DAD6"/>
<dbReference type="EMBL" id="KN832870">
    <property type="protein sequence ID" value="KIN08304.1"/>
    <property type="molecule type" value="Genomic_DNA"/>
</dbReference>
<proteinExistence type="predicted"/>
<organism evidence="3 4">
    <name type="scientific">Oidiodendron maius (strain Zn)</name>
    <dbReference type="NCBI Taxonomy" id="913774"/>
    <lineage>
        <taxon>Eukaryota</taxon>
        <taxon>Fungi</taxon>
        <taxon>Dikarya</taxon>
        <taxon>Ascomycota</taxon>
        <taxon>Pezizomycotina</taxon>
        <taxon>Leotiomycetes</taxon>
        <taxon>Leotiomycetes incertae sedis</taxon>
        <taxon>Myxotrichaceae</taxon>
        <taxon>Oidiodendron</taxon>
    </lineage>
</organism>
<dbReference type="SUPFAM" id="SSF48208">
    <property type="entry name" value="Six-hairpin glycosidases"/>
    <property type="match status" value="1"/>
</dbReference>
<dbReference type="Pfam" id="PF17678">
    <property type="entry name" value="Glyco_hydro_92N"/>
    <property type="match status" value="1"/>
</dbReference>
<dbReference type="Gene3D" id="1.20.1610.10">
    <property type="entry name" value="alpha-1,2-mannosidases domains"/>
    <property type="match status" value="1"/>
</dbReference>
<dbReference type="Proteomes" id="UP000054321">
    <property type="component" value="Unassembled WGS sequence"/>
</dbReference>
<evidence type="ECO:0000259" key="1">
    <source>
        <dbReference type="Pfam" id="PF07971"/>
    </source>
</evidence>
<dbReference type="Gene3D" id="3.30.2080.10">
    <property type="entry name" value="GH92 mannosidase domain"/>
    <property type="match status" value="1"/>
</dbReference>
<dbReference type="GO" id="GO:0000224">
    <property type="term" value="F:peptide-N4-(N-acetyl-beta-glucosaminyl)asparagine amidase activity"/>
    <property type="evidence" value="ECO:0007669"/>
    <property type="project" value="TreeGrafter"/>
</dbReference>
<dbReference type="InterPro" id="IPR008928">
    <property type="entry name" value="6-hairpin_glycosidase_sf"/>
</dbReference>
<dbReference type="GO" id="GO:0006516">
    <property type="term" value="P:glycoprotein catabolic process"/>
    <property type="evidence" value="ECO:0007669"/>
    <property type="project" value="TreeGrafter"/>
</dbReference>
<keyword evidence="3" id="KW-0378">Hydrolase</keyword>
<evidence type="ECO:0000313" key="4">
    <source>
        <dbReference type="Proteomes" id="UP000054321"/>
    </source>
</evidence>
<dbReference type="Gene3D" id="1.20.1050.60">
    <property type="entry name" value="alpha-1,2-mannosidase"/>
    <property type="match status" value="1"/>
</dbReference>
<evidence type="ECO:0000259" key="2">
    <source>
        <dbReference type="Pfam" id="PF17678"/>
    </source>
</evidence>
<accession>A0A0C3DAD6</accession>
<dbReference type="InterPro" id="IPR014718">
    <property type="entry name" value="GH-type_carb-bd"/>
</dbReference>
<dbReference type="Gene3D" id="2.70.98.10">
    <property type="match status" value="1"/>
</dbReference>
<dbReference type="InterPro" id="IPR012939">
    <property type="entry name" value="Glyco_hydro_92"/>
</dbReference>
<dbReference type="PANTHER" id="PTHR12143:SF27">
    <property type="entry name" value="ALPHA-1,2-MANNOSIDASE FAMILY PROTEIN (AFU_ORTHOLOGUE AFUA_5G10520)"/>
    <property type="match status" value="1"/>
</dbReference>